<evidence type="ECO:0000313" key="3">
    <source>
        <dbReference type="Proteomes" id="UP001597079"/>
    </source>
</evidence>
<comment type="caution">
    <text evidence="2">The sequence shown here is derived from an EMBL/GenBank/DDBJ whole genome shotgun (WGS) entry which is preliminary data.</text>
</comment>
<dbReference type="PRINTS" id="PR00081">
    <property type="entry name" value="GDHRDH"/>
</dbReference>
<dbReference type="PRINTS" id="PR00080">
    <property type="entry name" value="SDRFAMILY"/>
</dbReference>
<dbReference type="InterPro" id="IPR002347">
    <property type="entry name" value="SDR_fam"/>
</dbReference>
<dbReference type="Proteomes" id="UP001597079">
    <property type="component" value="Unassembled WGS sequence"/>
</dbReference>
<dbReference type="InterPro" id="IPR036291">
    <property type="entry name" value="NAD(P)-bd_dom_sf"/>
</dbReference>
<reference evidence="3" key="1">
    <citation type="journal article" date="2019" name="Int. J. Syst. Evol. Microbiol.">
        <title>The Global Catalogue of Microorganisms (GCM) 10K type strain sequencing project: providing services to taxonomists for standard genome sequencing and annotation.</title>
        <authorList>
            <consortium name="The Broad Institute Genomics Platform"/>
            <consortium name="The Broad Institute Genome Sequencing Center for Infectious Disease"/>
            <person name="Wu L."/>
            <person name="Ma J."/>
        </authorList>
    </citation>
    <scope>NUCLEOTIDE SEQUENCE [LARGE SCALE GENOMIC DNA]</scope>
    <source>
        <strain evidence="3">CGMCC 1.12286</strain>
    </source>
</reference>
<sequence length="256" mass="27567">MLRLAGRVAIVTGGAHGIGASIVEVLAENGADVAIFDWQLDEKADAVIASACENQVWAKAFQVDVSSSEQVNQAIQEVFDERQRIDILVNNAGICPFCDLLSMTDEIWERTINVNLTGMFYTARAVAPIMIRQQRGAIINISTVSTQICSPHQVHYIASKGGVDAFTRALSLAMSPYHVRVNAVAPLGVSTAINANVSAQKQAWEKTGLPQIPRYFPLPHRATSRDYANGVLYLASDEAAYVTGIVLPIDGGALTV</sequence>
<name>A0ABW4JLU2_9BACL</name>
<evidence type="ECO:0000256" key="1">
    <source>
        <dbReference type="ARBA" id="ARBA00006484"/>
    </source>
</evidence>
<proteinExistence type="inferred from homology"/>
<gene>
    <name evidence="2" type="ORF">ACFSB2_19375</name>
</gene>
<evidence type="ECO:0000313" key="2">
    <source>
        <dbReference type="EMBL" id="MFD1676839.1"/>
    </source>
</evidence>
<dbReference type="EC" id="1.1.1.-" evidence="2"/>
<dbReference type="PANTHER" id="PTHR42760:SF122">
    <property type="entry name" value="NAD(P)-BINDING PROTEIN"/>
    <property type="match status" value="1"/>
</dbReference>
<keyword evidence="3" id="KW-1185">Reference proteome</keyword>
<dbReference type="RefSeq" id="WP_377944749.1">
    <property type="nucleotide sequence ID" value="NZ_JBHUCX010000079.1"/>
</dbReference>
<dbReference type="SUPFAM" id="SSF51735">
    <property type="entry name" value="NAD(P)-binding Rossmann-fold domains"/>
    <property type="match status" value="1"/>
</dbReference>
<dbReference type="Pfam" id="PF13561">
    <property type="entry name" value="adh_short_C2"/>
    <property type="match status" value="1"/>
</dbReference>
<dbReference type="Gene3D" id="3.40.50.720">
    <property type="entry name" value="NAD(P)-binding Rossmann-like Domain"/>
    <property type="match status" value="1"/>
</dbReference>
<keyword evidence="2" id="KW-0560">Oxidoreductase</keyword>
<accession>A0ABW4JLU2</accession>
<comment type="similarity">
    <text evidence="1">Belongs to the short-chain dehydrogenases/reductases (SDR) family.</text>
</comment>
<protein>
    <submittedName>
        <fullName evidence="2">SDR family NAD(P)-dependent oxidoreductase</fullName>
        <ecNumber evidence="2">1.1.1.-</ecNumber>
    </submittedName>
</protein>
<dbReference type="EMBL" id="JBHUCX010000079">
    <property type="protein sequence ID" value="MFD1676839.1"/>
    <property type="molecule type" value="Genomic_DNA"/>
</dbReference>
<dbReference type="GO" id="GO:0016491">
    <property type="term" value="F:oxidoreductase activity"/>
    <property type="evidence" value="ECO:0007669"/>
    <property type="project" value="UniProtKB-KW"/>
</dbReference>
<organism evidence="2 3">
    <name type="scientific">Alicyclobacillus fodiniaquatilis</name>
    <dbReference type="NCBI Taxonomy" id="1661150"/>
    <lineage>
        <taxon>Bacteria</taxon>
        <taxon>Bacillati</taxon>
        <taxon>Bacillota</taxon>
        <taxon>Bacilli</taxon>
        <taxon>Bacillales</taxon>
        <taxon>Alicyclobacillaceae</taxon>
        <taxon>Alicyclobacillus</taxon>
    </lineage>
</organism>
<dbReference type="PANTHER" id="PTHR42760">
    <property type="entry name" value="SHORT-CHAIN DEHYDROGENASES/REDUCTASES FAMILY MEMBER"/>
    <property type="match status" value="1"/>
</dbReference>